<dbReference type="InterPro" id="IPR036869">
    <property type="entry name" value="J_dom_sf"/>
</dbReference>
<comment type="caution">
    <text evidence="3">The sequence shown here is derived from an EMBL/GenBank/DDBJ whole genome shotgun (WGS) entry which is preliminary data.</text>
</comment>
<keyword evidence="1" id="KW-0143">Chaperone</keyword>
<keyword evidence="4" id="KW-1185">Reference proteome</keyword>
<dbReference type="GO" id="GO:0007005">
    <property type="term" value="P:mitochondrion organization"/>
    <property type="evidence" value="ECO:0007669"/>
    <property type="project" value="TreeGrafter"/>
</dbReference>
<dbReference type="GO" id="GO:0005739">
    <property type="term" value="C:mitochondrion"/>
    <property type="evidence" value="ECO:0007669"/>
    <property type="project" value="TreeGrafter"/>
</dbReference>
<proteinExistence type="predicted"/>
<dbReference type="PRINTS" id="PR00625">
    <property type="entry name" value="JDOMAIN"/>
</dbReference>
<dbReference type="InterPro" id="IPR051938">
    <property type="entry name" value="Apopto_cytoskel_mod"/>
</dbReference>
<dbReference type="OrthoDB" id="1937532at2759"/>
<gene>
    <name evidence="3" type="ORF">FNV43_RR03113</name>
</gene>
<evidence type="ECO:0000313" key="4">
    <source>
        <dbReference type="Proteomes" id="UP000796880"/>
    </source>
</evidence>
<evidence type="ECO:0000256" key="1">
    <source>
        <dbReference type="ARBA" id="ARBA00023186"/>
    </source>
</evidence>
<dbReference type="PANTHER" id="PTHR44145">
    <property type="entry name" value="DNAJ HOMOLOG SUBFAMILY A MEMBER 3, MITOCHONDRIAL"/>
    <property type="match status" value="1"/>
</dbReference>
<dbReference type="SUPFAM" id="SSF46565">
    <property type="entry name" value="Chaperone J-domain"/>
    <property type="match status" value="1"/>
</dbReference>
<dbReference type="Pfam" id="PF00226">
    <property type="entry name" value="DnaJ"/>
    <property type="match status" value="1"/>
</dbReference>
<dbReference type="Gene3D" id="1.10.287.110">
    <property type="entry name" value="DnaJ domain"/>
    <property type="match status" value="1"/>
</dbReference>
<dbReference type="Proteomes" id="UP000796880">
    <property type="component" value="Unassembled WGS sequence"/>
</dbReference>
<feature type="domain" description="J" evidence="2">
    <location>
        <begin position="7"/>
        <end position="75"/>
    </location>
</feature>
<name>A0A8K0HHU9_9ROSA</name>
<protein>
    <recommendedName>
        <fullName evidence="2">J domain-containing protein</fullName>
    </recommendedName>
</protein>
<evidence type="ECO:0000259" key="2">
    <source>
        <dbReference type="PROSITE" id="PS50076"/>
    </source>
</evidence>
<reference evidence="3" key="1">
    <citation type="submission" date="2020-03" db="EMBL/GenBank/DDBJ databases">
        <title>A high-quality chromosome-level genome assembly of a woody plant with both climbing and erect habits, Rhamnella rubrinervis.</title>
        <authorList>
            <person name="Lu Z."/>
            <person name="Yang Y."/>
            <person name="Zhu X."/>
            <person name="Sun Y."/>
        </authorList>
    </citation>
    <scope>NUCLEOTIDE SEQUENCE</scope>
    <source>
        <strain evidence="3">BYM</strain>
        <tissue evidence="3">Leaf</tissue>
    </source>
</reference>
<accession>A0A8K0HHU9</accession>
<organism evidence="3 4">
    <name type="scientific">Rhamnella rubrinervis</name>
    <dbReference type="NCBI Taxonomy" id="2594499"/>
    <lineage>
        <taxon>Eukaryota</taxon>
        <taxon>Viridiplantae</taxon>
        <taxon>Streptophyta</taxon>
        <taxon>Embryophyta</taxon>
        <taxon>Tracheophyta</taxon>
        <taxon>Spermatophyta</taxon>
        <taxon>Magnoliopsida</taxon>
        <taxon>eudicotyledons</taxon>
        <taxon>Gunneridae</taxon>
        <taxon>Pentapetalae</taxon>
        <taxon>rosids</taxon>
        <taxon>fabids</taxon>
        <taxon>Rosales</taxon>
        <taxon>Rhamnaceae</taxon>
        <taxon>rhamnoid group</taxon>
        <taxon>Rhamneae</taxon>
        <taxon>Rhamnella</taxon>
    </lineage>
</organism>
<sequence length="75" mass="8635">MIRSNAARYMRLCFKVVIGDSIQGAQRDQFMALLAKKLHPDTNKDDPDAAKKFREVQEAYEVFSIFNSSLFDSFL</sequence>
<dbReference type="CDD" id="cd06257">
    <property type="entry name" value="DnaJ"/>
    <property type="match status" value="1"/>
</dbReference>
<dbReference type="AlphaFoldDB" id="A0A8K0HHU9"/>
<dbReference type="EMBL" id="VOIH02000002">
    <property type="protein sequence ID" value="KAF3452680.1"/>
    <property type="molecule type" value="Genomic_DNA"/>
</dbReference>
<dbReference type="PROSITE" id="PS50076">
    <property type="entry name" value="DNAJ_2"/>
    <property type="match status" value="1"/>
</dbReference>
<evidence type="ECO:0000313" key="3">
    <source>
        <dbReference type="EMBL" id="KAF3452680.1"/>
    </source>
</evidence>
<dbReference type="InterPro" id="IPR001623">
    <property type="entry name" value="DnaJ_domain"/>
</dbReference>
<dbReference type="PANTHER" id="PTHR44145:SF3">
    <property type="entry name" value="DNAJ HOMOLOG SUBFAMILY A MEMBER 3, MITOCHONDRIAL"/>
    <property type="match status" value="1"/>
</dbReference>